<comment type="caution">
    <text evidence="3">The sequence shown here is derived from an EMBL/GenBank/DDBJ whole genome shotgun (WGS) entry which is preliminary data.</text>
</comment>
<keyword evidence="4" id="KW-1185">Reference proteome</keyword>
<evidence type="ECO:0000313" key="4">
    <source>
        <dbReference type="Proteomes" id="UP000004913"/>
    </source>
</evidence>
<dbReference type="GO" id="GO:0000166">
    <property type="term" value="F:nucleotide binding"/>
    <property type="evidence" value="ECO:0007669"/>
    <property type="project" value="InterPro"/>
</dbReference>
<dbReference type="InterPro" id="IPR036291">
    <property type="entry name" value="NAD(P)-bd_dom_sf"/>
</dbReference>
<dbReference type="EMBL" id="ADLV01000018">
    <property type="protein sequence ID" value="EGK02239.1"/>
    <property type="molecule type" value="Genomic_DNA"/>
</dbReference>
<dbReference type="STRING" id="742766.HMPREF9455_01509"/>
<dbReference type="Gene3D" id="3.30.360.10">
    <property type="entry name" value="Dihydrodipicolinate Reductase, domain 2"/>
    <property type="match status" value="1"/>
</dbReference>
<dbReference type="OrthoDB" id="9795543at2"/>
<reference evidence="3 4" key="1">
    <citation type="submission" date="2011-04" db="EMBL/GenBank/DDBJ databases">
        <title>The Genome Sequence of Dysgonomonas gadei ATCC BAA-286.</title>
        <authorList>
            <consortium name="The Broad Institute Genome Sequencing Platform"/>
            <person name="Earl A."/>
            <person name="Ward D."/>
            <person name="Feldgarden M."/>
            <person name="Gevers D."/>
            <person name="Pudlo N."/>
            <person name="Martens E."/>
            <person name="Allen-Vercoe E."/>
            <person name="Young S.K."/>
            <person name="Zeng Q."/>
            <person name="Gargeya S."/>
            <person name="Fitzgerald M."/>
            <person name="Haas B."/>
            <person name="Abouelleil A."/>
            <person name="Alvarado L."/>
            <person name="Arachchi H.M."/>
            <person name="Berlin A."/>
            <person name="Brown A."/>
            <person name="Chapman S.B."/>
            <person name="Chen Z."/>
            <person name="Dunbar C."/>
            <person name="Freedman E."/>
            <person name="Gearin G."/>
            <person name="Gellesch M."/>
            <person name="Goldberg J."/>
            <person name="Griggs A."/>
            <person name="Gujja S."/>
            <person name="Heiman D."/>
            <person name="Howarth C."/>
            <person name="Larson L."/>
            <person name="Lui A."/>
            <person name="MacDonald P.J.P."/>
            <person name="Mehta T."/>
            <person name="Montmayeur A."/>
            <person name="Murphy C."/>
            <person name="Neiman D."/>
            <person name="Pearson M."/>
            <person name="Priest M."/>
            <person name="Roberts A."/>
            <person name="Saif S."/>
            <person name="Shea T."/>
            <person name="Shenoy N."/>
            <person name="Sisk P."/>
            <person name="Stolte C."/>
            <person name="Sykes S."/>
            <person name="Yandava C."/>
            <person name="Wortman J."/>
            <person name="Nusbaum C."/>
            <person name="Birren B."/>
        </authorList>
    </citation>
    <scope>NUCLEOTIDE SEQUENCE [LARGE SCALE GENOMIC DNA]</scope>
    <source>
        <strain evidence="3 4">ATCC BAA-286</strain>
    </source>
</reference>
<gene>
    <name evidence="3" type="ORF">HMPREF9455_01509</name>
</gene>
<name>F5IWP2_9BACT</name>
<evidence type="ECO:0000259" key="1">
    <source>
        <dbReference type="Pfam" id="PF01408"/>
    </source>
</evidence>
<dbReference type="RefSeq" id="WP_006799024.1">
    <property type="nucleotide sequence ID" value="NZ_GL891981.1"/>
</dbReference>
<dbReference type="Proteomes" id="UP000004913">
    <property type="component" value="Unassembled WGS sequence"/>
</dbReference>
<evidence type="ECO:0000259" key="2">
    <source>
        <dbReference type="Pfam" id="PF22725"/>
    </source>
</evidence>
<dbReference type="Pfam" id="PF22725">
    <property type="entry name" value="GFO_IDH_MocA_C3"/>
    <property type="match status" value="1"/>
</dbReference>
<feature type="domain" description="GFO/IDH/MocA-like oxidoreductase" evidence="2">
    <location>
        <begin position="146"/>
        <end position="255"/>
    </location>
</feature>
<protein>
    <submittedName>
        <fullName evidence="3">Uncharacterized protein</fullName>
    </submittedName>
</protein>
<dbReference type="PANTHER" id="PTHR43054">
    <property type="match status" value="1"/>
</dbReference>
<dbReference type="SUPFAM" id="SSF55347">
    <property type="entry name" value="Glyceraldehyde-3-phosphate dehydrogenase-like, C-terminal domain"/>
    <property type="match status" value="1"/>
</dbReference>
<dbReference type="AlphaFoldDB" id="F5IWP2"/>
<evidence type="ECO:0000313" key="3">
    <source>
        <dbReference type="EMBL" id="EGK02239.1"/>
    </source>
</evidence>
<organism evidence="3 4">
    <name type="scientific">Dysgonomonas gadei ATCC BAA-286</name>
    <dbReference type="NCBI Taxonomy" id="742766"/>
    <lineage>
        <taxon>Bacteria</taxon>
        <taxon>Pseudomonadati</taxon>
        <taxon>Bacteroidota</taxon>
        <taxon>Bacteroidia</taxon>
        <taxon>Bacteroidales</taxon>
        <taxon>Dysgonomonadaceae</taxon>
        <taxon>Dysgonomonas</taxon>
    </lineage>
</organism>
<dbReference type="InterPro" id="IPR000683">
    <property type="entry name" value="Gfo/Idh/MocA-like_OxRdtase_N"/>
</dbReference>
<feature type="domain" description="Gfo/Idh/MocA-like oxidoreductase N-terminal" evidence="1">
    <location>
        <begin position="10"/>
        <end position="127"/>
    </location>
</feature>
<dbReference type="Pfam" id="PF01408">
    <property type="entry name" value="GFO_IDH_MocA"/>
    <property type="match status" value="1"/>
</dbReference>
<dbReference type="PANTHER" id="PTHR43054:SF1">
    <property type="entry name" value="SCYLLO-INOSITOL 2-DEHYDROGENASE (NADP(+)) IOLU"/>
    <property type="match status" value="1"/>
</dbReference>
<dbReference type="Gene3D" id="3.40.50.720">
    <property type="entry name" value="NAD(P)-binding Rossmann-like Domain"/>
    <property type="match status" value="1"/>
</dbReference>
<accession>F5IWP2</accession>
<sequence length="336" mass="37262">MTLSSPQPKIRFGVIGTNFIVDKVLEGASFDSRFELAAIYSRTQEKADEFARKHNVPHTFTSLEAMAASPLINAVYIASPNSLHASQSILFMQHGKHVLCEKPFASNAKEVKTMIAAARENNVTLMEAMKPSLTPNFKALKNHIEEIGTIRRYFSCYCQYSSRYDKLKEGIVMNAFDPALSNGAVMDLGVYTIFPMVVLFGRPLKISATGLKLSTGADGQGAVNFEYEGMNATVLYSKIADSALPTEIQGEDGTITADRINIINKVSLKNRNGEEKIISSPDVIHEYYYEVAEFINLIQEGKCESQINSHENSLITIEIVDEIRKQLGVKYPADDK</sequence>
<dbReference type="InterPro" id="IPR055170">
    <property type="entry name" value="GFO_IDH_MocA-like_dom"/>
</dbReference>
<dbReference type="SUPFAM" id="SSF51735">
    <property type="entry name" value="NAD(P)-binding Rossmann-fold domains"/>
    <property type="match status" value="1"/>
</dbReference>
<proteinExistence type="predicted"/>
<dbReference type="HOGENOM" id="CLU_023194_7_0_10"/>
<dbReference type="eggNOG" id="COG0673">
    <property type="taxonomic scope" value="Bacteria"/>
</dbReference>